<dbReference type="InParanoid" id="A0A168T4I5"/>
<dbReference type="AlphaFoldDB" id="A0A168T4I5"/>
<protein>
    <recommendedName>
        <fullName evidence="4">Adhesin domain-containing protein</fullName>
    </recommendedName>
</protein>
<evidence type="ECO:0000313" key="3">
    <source>
        <dbReference type="Proteomes" id="UP000078561"/>
    </source>
</evidence>
<keyword evidence="3" id="KW-1185">Reference proteome</keyword>
<dbReference type="STRING" id="4829.A0A168T4I5"/>
<evidence type="ECO:0008006" key="4">
    <source>
        <dbReference type="Google" id="ProtNLM"/>
    </source>
</evidence>
<reference evidence="2" key="1">
    <citation type="submission" date="2016-04" db="EMBL/GenBank/DDBJ databases">
        <authorList>
            <person name="Evans L.H."/>
            <person name="Alamgir A."/>
            <person name="Owens N."/>
            <person name="Weber N.D."/>
            <person name="Virtaneva K."/>
            <person name="Barbian K."/>
            <person name="Babar A."/>
            <person name="Rosenke K."/>
        </authorList>
    </citation>
    <scope>NUCLEOTIDE SEQUENCE [LARGE SCALE GENOMIC DNA]</scope>
    <source>
        <strain evidence="2">CBS 101.48</strain>
    </source>
</reference>
<dbReference type="Proteomes" id="UP000078561">
    <property type="component" value="Unassembled WGS sequence"/>
</dbReference>
<gene>
    <name evidence="2" type="primary">ABSGL_15126.1 scaffold 15162</name>
</gene>
<feature type="compositionally biased region" description="Low complexity" evidence="1">
    <location>
        <begin position="43"/>
        <end position="61"/>
    </location>
</feature>
<feature type="region of interest" description="Disordered" evidence="1">
    <location>
        <begin position="1"/>
        <end position="167"/>
    </location>
</feature>
<name>A0A168T4I5_ABSGL</name>
<proteinExistence type="predicted"/>
<evidence type="ECO:0000256" key="1">
    <source>
        <dbReference type="SAM" id="MobiDB-lite"/>
    </source>
</evidence>
<accession>A0A168T4I5</accession>
<feature type="compositionally biased region" description="Low complexity" evidence="1">
    <location>
        <begin position="99"/>
        <end position="108"/>
    </location>
</feature>
<dbReference type="OMA" id="YSREPRT"/>
<evidence type="ECO:0000313" key="2">
    <source>
        <dbReference type="EMBL" id="SAM09450.1"/>
    </source>
</evidence>
<sequence length="590" mass="64947">MADRNNPKTYYNDSAYTGGPKVSKPDDVSYPPPPPYDNSQAGTSSSSAYSPSAPPSTYASAQEYPNYGSLDPNRPGLLDPRGSQYSQSPHTSPHPHPQQPVQQQQYPQRGIPDAGSPTSSGHSNPHLPRDWVPDGGYKNAGTPPAQPQAFPGQSPSSRISMPGFTRQEMDNGDPGCCKKWCKYIFVAILVWLVILKYNDNFQWSGGHGNHDDGNEHIGFWQCKGRSLVRWEDLPSKIDVEQDLYLAIEGPVTMSESFINIHPSSDRDKGWIESEINISPASLVDSSDLYYSLEQQDDETRLKLHLPPWDWKHDGTYDRPCVQVRMNIYLPDKIKSLRASVNNIPIHVTDGSRAAKWEEVEQDNVVTLETDRVELSTTNAAILVDAAWEGDTMALTTSNGEIRLLGPMEAGDWIRLQSSNGALTTAGTLTSKSKIDMTTSNGKVLSQSLIAKDTLQITTSNAAINLQSKVSADQIIIQSSNGPLQLPFLVAESSLSASTSNALIDAQVTGEKDPQLHFATRNARANIKLSKEYEGQVLAKTSRTNKVIITDDDSITYDTNQRHYKQGRRLKGDGDLTVETSNADIRLSFDL</sequence>
<dbReference type="EMBL" id="LT555008">
    <property type="protein sequence ID" value="SAM09450.1"/>
    <property type="molecule type" value="Genomic_DNA"/>
</dbReference>
<organism evidence="2">
    <name type="scientific">Absidia glauca</name>
    <name type="common">Pin mould</name>
    <dbReference type="NCBI Taxonomy" id="4829"/>
    <lineage>
        <taxon>Eukaryota</taxon>
        <taxon>Fungi</taxon>
        <taxon>Fungi incertae sedis</taxon>
        <taxon>Mucoromycota</taxon>
        <taxon>Mucoromycotina</taxon>
        <taxon>Mucoromycetes</taxon>
        <taxon>Mucorales</taxon>
        <taxon>Cunninghamellaceae</taxon>
        <taxon>Absidia</taxon>
    </lineage>
</organism>
<dbReference type="OrthoDB" id="5570013at2759"/>